<dbReference type="EMBL" id="ML119143">
    <property type="protein sequence ID" value="RPB10394.1"/>
    <property type="molecule type" value="Genomic_DNA"/>
</dbReference>
<dbReference type="AlphaFoldDB" id="A0A3N4KIK2"/>
<accession>A0A3N4KIK2</accession>
<dbReference type="InParanoid" id="A0A3N4KIK2"/>
<dbReference type="Gene3D" id="3.90.550.10">
    <property type="entry name" value="Spore Coat Polysaccharide Biosynthesis Protein SpsA, Chain A"/>
    <property type="match status" value="1"/>
</dbReference>
<sequence>MLPKSIESSSPAILTVIIPATINRRPTGDNGYSLQRFLTACPDEDANVIFARRAVRESFPGTVTQAPPQPPVNEATREIPLRPYASATWMLANSIDVQPQQALETSRFQATGAGIISPTLHRNLSAATHTLHPEPEVESLGFSLRTFLATNPVDDANASYGRIVLNETPQNYCPLTQILEDFEDVIGFDGKVGRRGVSCEEEEEGEEGELLRVRGTGFATALRQKSAAQLCFFTFLLFYSGWVIQQRSLKALQLAINPHSVKNEQSSQKPSFRTQTDGAAKSAWVLGNKGNERRLAYVQYVSSKDELCNSVMILAELHRLGTVADKMLVYPHSWIADEKGRWNRLLKVAEQRYEVIVKAVEPLIEAENTPAVSLLHAFSQKEYSRILHLDSRGMVLRNLDELLFNAPSAPIGGVRSYNKVAGNSLSDHLLLIEPSEHALNVVKSTLTKNPSAAPIDVINTLYAPYALILPQHPYNTIISEFRAVEHEIYISDSWSPSKVRDESYYVNFEDDEAPGPWYAMPRSLVDKIRPKRKEEEGVWRELYETWARRRMDVCGLDLEPLPLGAF</sequence>
<dbReference type="Proteomes" id="UP000277580">
    <property type="component" value="Unassembled WGS sequence"/>
</dbReference>
<dbReference type="InterPro" id="IPR029044">
    <property type="entry name" value="Nucleotide-diphossugar_trans"/>
</dbReference>
<dbReference type="SUPFAM" id="SSF53448">
    <property type="entry name" value="Nucleotide-diphospho-sugar transferases"/>
    <property type="match status" value="1"/>
</dbReference>
<dbReference type="PANTHER" id="PTHR11183">
    <property type="entry name" value="GLYCOGENIN SUBFAMILY MEMBER"/>
    <property type="match status" value="1"/>
</dbReference>
<evidence type="ECO:0000313" key="1">
    <source>
        <dbReference type="EMBL" id="RPB10394.1"/>
    </source>
</evidence>
<dbReference type="OrthoDB" id="5367275at2759"/>
<dbReference type="InterPro" id="IPR050587">
    <property type="entry name" value="GNT1/Glycosyltrans_8"/>
</dbReference>
<organism evidence="1 2">
    <name type="scientific">Morchella conica CCBAS932</name>
    <dbReference type="NCBI Taxonomy" id="1392247"/>
    <lineage>
        <taxon>Eukaryota</taxon>
        <taxon>Fungi</taxon>
        <taxon>Dikarya</taxon>
        <taxon>Ascomycota</taxon>
        <taxon>Pezizomycotina</taxon>
        <taxon>Pezizomycetes</taxon>
        <taxon>Pezizales</taxon>
        <taxon>Morchellaceae</taxon>
        <taxon>Morchella</taxon>
    </lineage>
</organism>
<name>A0A3N4KIK2_9PEZI</name>
<gene>
    <name evidence="1" type="ORF">P167DRAFT_607204</name>
</gene>
<evidence type="ECO:0008006" key="3">
    <source>
        <dbReference type="Google" id="ProtNLM"/>
    </source>
</evidence>
<evidence type="ECO:0000313" key="2">
    <source>
        <dbReference type="Proteomes" id="UP000277580"/>
    </source>
</evidence>
<protein>
    <recommendedName>
        <fullName evidence="3">Glycosyltransferase family 8 protein</fullName>
    </recommendedName>
</protein>
<proteinExistence type="predicted"/>
<keyword evidence="2" id="KW-1185">Reference proteome</keyword>
<dbReference type="STRING" id="1392247.A0A3N4KIK2"/>
<reference evidence="1 2" key="1">
    <citation type="journal article" date="2018" name="Nat. Ecol. Evol.">
        <title>Pezizomycetes genomes reveal the molecular basis of ectomycorrhizal truffle lifestyle.</title>
        <authorList>
            <person name="Murat C."/>
            <person name="Payen T."/>
            <person name="Noel B."/>
            <person name="Kuo A."/>
            <person name="Morin E."/>
            <person name="Chen J."/>
            <person name="Kohler A."/>
            <person name="Krizsan K."/>
            <person name="Balestrini R."/>
            <person name="Da Silva C."/>
            <person name="Montanini B."/>
            <person name="Hainaut M."/>
            <person name="Levati E."/>
            <person name="Barry K.W."/>
            <person name="Belfiori B."/>
            <person name="Cichocki N."/>
            <person name="Clum A."/>
            <person name="Dockter R.B."/>
            <person name="Fauchery L."/>
            <person name="Guy J."/>
            <person name="Iotti M."/>
            <person name="Le Tacon F."/>
            <person name="Lindquist E.A."/>
            <person name="Lipzen A."/>
            <person name="Malagnac F."/>
            <person name="Mello A."/>
            <person name="Molinier V."/>
            <person name="Miyauchi S."/>
            <person name="Poulain J."/>
            <person name="Riccioni C."/>
            <person name="Rubini A."/>
            <person name="Sitrit Y."/>
            <person name="Splivallo R."/>
            <person name="Traeger S."/>
            <person name="Wang M."/>
            <person name="Zifcakova L."/>
            <person name="Wipf D."/>
            <person name="Zambonelli A."/>
            <person name="Paolocci F."/>
            <person name="Nowrousian M."/>
            <person name="Ottonello S."/>
            <person name="Baldrian P."/>
            <person name="Spatafora J.W."/>
            <person name="Henrissat B."/>
            <person name="Nagy L.G."/>
            <person name="Aury J.M."/>
            <person name="Wincker P."/>
            <person name="Grigoriev I.V."/>
            <person name="Bonfante P."/>
            <person name="Martin F.M."/>
        </authorList>
    </citation>
    <scope>NUCLEOTIDE SEQUENCE [LARGE SCALE GENOMIC DNA]</scope>
    <source>
        <strain evidence="1 2">CCBAS932</strain>
    </source>
</reference>